<evidence type="ECO:0000313" key="1">
    <source>
        <dbReference type="EMBL" id="RVU20533.1"/>
    </source>
</evidence>
<reference evidence="1 2" key="1">
    <citation type="submission" date="2019-01" db="EMBL/GenBank/DDBJ databases">
        <authorList>
            <person name="Chen W.-M."/>
        </authorList>
    </citation>
    <scope>NUCLEOTIDE SEQUENCE [LARGE SCALE GENOMIC DNA]</scope>
    <source>
        <strain evidence="1 2">TER-1</strain>
    </source>
</reference>
<dbReference type="AlphaFoldDB" id="A0A3S2XQI2"/>
<evidence type="ECO:0000313" key="2">
    <source>
        <dbReference type="Proteomes" id="UP000286997"/>
    </source>
</evidence>
<dbReference type="CDD" id="cd07067">
    <property type="entry name" value="HP_PGM_like"/>
    <property type="match status" value="1"/>
</dbReference>
<dbReference type="InterPro" id="IPR050275">
    <property type="entry name" value="PGM_Phosphatase"/>
</dbReference>
<dbReference type="OrthoDB" id="9783269at2"/>
<dbReference type="InterPro" id="IPR029033">
    <property type="entry name" value="His_PPase_superfam"/>
</dbReference>
<dbReference type="Proteomes" id="UP000286997">
    <property type="component" value="Unassembled WGS sequence"/>
</dbReference>
<dbReference type="SMART" id="SM00855">
    <property type="entry name" value="PGAM"/>
    <property type="match status" value="1"/>
</dbReference>
<comment type="caution">
    <text evidence="1">The sequence shown here is derived from an EMBL/GenBank/DDBJ whole genome shotgun (WGS) entry which is preliminary data.</text>
</comment>
<proteinExistence type="predicted"/>
<dbReference type="Pfam" id="PF00300">
    <property type="entry name" value="His_Phos_1"/>
    <property type="match status" value="1"/>
</dbReference>
<protein>
    <submittedName>
        <fullName evidence="1">Histidine phosphatase family protein</fullName>
    </submittedName>
</protein>
<dbReference type="PANTHER" id="PTHR48100">
    <property type="entry name" value="BROAD-SPECIFICITY PHOSPHATASE YOR283W-RELATED"/>
    <property type="match status" value="1"/>
</dbReference>
<dbReference type="GO" id="GO:0005737">
    <property type="term" value="C:cytoplasm"/>
    <property type="evidence" value="ECO:0007669"/>
    <property type="project" value="TreeGrafter"/>
</dbReference>
<dbReference type="GO" id="GO:0016791">
    <property type="term" value="F:phosphatase activity"/>
    <property type="evidence" value="ECO:0007669"/>
    <property type="project" value="TreeGrafter"/>
</dbReference>
<dbReference type="Gene3D" id="3.40.50.1240">
    <property type="entry name" value="Phosphoglycerate mutase-like"/>
    <property type="match status" value="1"/>
</dbReference>
<dbReference type="PANTHER" id="PTHR48100:SF2">
    <property type="entry name" value="CONSERVED PROTEIN"/>
    <property type="match status" value="1"/>
</dbReference>
<dbReference type="SUPFAM" id="SSF53254">
    <property type="entry name" value="Phosphoglycerate mutase-like"/>
    <property type="match status" value="1"/>
</dbReference>
<name>A0A3S2XQI2_9HYPH</name>
<organism evidence="1 2">
    <name type="scientific">Methylobacterium oryzihabitans</name>
    <dbReference type="NCBI Taxonomy" id="2499852"/>
    <lineage>
        <taxon>Bacteria</taxon>
        <taxon>Pseudomonadati</taxon>
        <taxon>Pseudomonadota</taxon>
        <taxon>Alphaproteobacteria</taxon>
        <taxon>Hyphomicrobiales</taxon>
        <taxon>Methylobacteriaceae</taxon>
        <taxon>Methylobacterium</taxon>
    </lineage>
</organism>
<dbReference type="EMBL" id="SACP01000003">
    <property type="protein sequence ID" value="RVU20533.1"/>
    <property type="molecule type" value="Genomic_DNA"/>
</dbReference>
<sequence>MTVLRLVRHASHGRVGSVLCGRMPGVTLDAAGLEEADALARRLAGCGAERVLTSPQPRAGATAAPVAAALGLTAEVADDLDEIDFGAWTGRGFADLDGDPDWRAWNERRGSARPPGGESMAQAQDRIVGLMDRLAEAGNAAILVGHGEVIRAALLHVLGLPLDAWHRIEVAPASVSMVELWAGGGRVPGRGRVLGLNERVAP</sequence>
<accession>A0A3S2XQI2</accession>
<dbReference type="RefSeq" id="WP_127727508.1">
    <property type="nucleotide sequence ID" value="NZ_SACP01000003.1"/>
</dbReference>
<dbReference type="InterPro" id="IPR013078">
    <property type="entry name" value="His_Pase_superF_clade-1"/>
</dbReference>
<gene>
    <name evidence="1" type="ORF">EOE48_04065</name>
</gene>
<keyword evidence="2" id="KW-1185">Reference proteome</keyword>